<protein>
    <submittedName>
        <fullName evidence="1">Uncharacterized protein</fullName>
    </submittedName>
</protein>
<organism evidence="1 2">
    <name type="scientific">Oceanobacillus luteolus</name>
    <dbReference type="NCBI Taxonomy" id="1274358"/>
    <lineage>
        <taxon>Bacteria</taxon>
        <taxon>Bacillati</taxon>
        <taxon>Bacillota</taxon>
        <taxon>Bacilli</taxon>
        <taxon>Bacillales</taxon>
        <taxon>Bacillaceae</taxon>
        <taxon>Oceanobacillus</taxon>
    </lineage>
</organism>
<dbReference type="Proteomes" id="UP001597221">
    <property type="component" value="Unassembled WGS sequence"/>
</dbReference>
<dbReference type="EMBL" id="JBHUDE010000129">
    <property type="protein sequence ID" value="MFD1608724.1"/>
    <property type="molecule type" value="Genomic_DNA"/>
</dbReference>
<keyword evidence="2" id="KW-1185">Reference proteome</keyword>
<dbReference type="RefSeq" id="WP_379598116.1">
    <property type="nucleotide sequence ID" value="NZ_JBHUDE010000129.1"/>
</dbReference>
<evidence type="ECO:0000313" key="1">
    <source>
        <dbReference type="EMBL" id="MFD1608724.1"/>
    </source>
</evidence>
<evidence type="ECO:0000313" key="2">
    <source>
        <dbReference type="Proteomes" id="UP001597221"/>
    </source>
</evidence>
<name>A0ABW4HT25_9BACI</name>
<gene>
    <name evidence="1" type="ORF">ACFSBH_13955</name>
</gene>
<comment type="caution">
    <text evidence="1">The sequence shown here is derived from an EMBL/GenBank/DDBJ whole genome shotgun (WGS) entry which is preliminary data.</text>
</comment>
<accession>A0ABW4HT25</accession>
<reference evidence="2" key="1">
    <citation type="journal article" date="2019" name="Int. J. Syst. Evol. Microbiol.">
        <title>The Global Catalogue of Microorganisms (GCM) 10K type strain sequencing project: providing services to taxonomists for standard genome sequencing and annotation.</title>
        <authorList>
            <consortium name="The Broad Institute Genomics Platform"/>
            <consortium name="The Broad Institute Genome Sequencing Center for Infectious Disease"/>
            <person name="Wu L."/>
            <person name="Ma J."/>
        </authorList>
    </citation>
    <scope>NUCLEOTIDE SEQUENCE [LARGE SCALE GENOMIC DNA]</scope>
    <source>
        <strain evidence="2">CGMCC 1.12376</strain>
    </source>
</reference>
<sequence length="80" mass="9416">MRKQKNGFTKIGFSRAGFAACSHYKECDMGKNPCFYENIDPEVKEYCFCYQRNHSSQGQEIIEVKDEEIDNKIYDQISLF</sequence>
<proteinExistence type="predicted"/>